<dbReference type="GO" id="GO:0052689">
    <property type="term" value="F:carboxylic ester hydrolase activity"/>
    <property type="evidence" value="ECO:0007669"/>
    <property type="project" value="TreeGrafter"/>
</dbReference>
<keyword evidence="5" id="KW-1185">Reference proteome</keyword>
<dbReference type="AlphaFoldDB" id="A0AAI9UDH1"/>
<dbReference type="Pfam" id="PF00135">
    <property type="entry name" value="COesterase"/>
    <property type="match status" value="1"/>
</dbReference>
<feature type="domain" description="Carboxylesterase type B" evidence="3">
    <location>
        <begin position="15"/>
        <end position="351"/>
    </location>
</feature>
<evidence type="ECO:0000313" key="4">
    <source>
        <dbReference type="EMBL" id="KAK1454996.1"/>
    </source>
</evidence>
<dbReference type="PANTHER" id="PTHR43918">
    <property type="entry name" value="ACETYLCHOLINESTERASE"/>
    <property type="match status" value="1"/>
</dbReference>
<evidence type="ECO:0000256" key="1">
    <source>
        <dbReference type="ARBA" id="ARBA00005964"/>
    </source>
</evidence>
<dbReference type="EMBL" id="MLGG01000024">
    <property type="protein sequence ID" value="KAK1454996.1"/>
    <property type="molecule type" value="Genomic_DNA"/>
</dbReference>
<reference evidence="4 5" key="1">
    <citation type="submission" date="2016-10" db="EMBL/GenBank/DDBJ databases">
        <title>The genome sequence of Colletotrichum fioriniae PJ7.</title>
        <authorList>
            <person name="Baroncelli R."/>
        </authorList>
    </citation>
    <scope>NUCLEOTIDE SEQUENCE [LARGE SCALE GENOMIC DNA]</scope>
    <source>
        <strain evidence="4">Col 31</strain>
    </source>
</reference>
<dbReference type="InterPro" id="IPR002018">
    <property type="entry name" value="CarbesteraseB"/>
</dbReference>
<comment type="caution">
    <text evidence="4">The sequence shown here is derived from an EMBL/GenBank/DDBJ whole genome shotgun (WGS) entry which is preliminary data.</text>
</comment>
<name>A0AAI9UDH1_9PEZI</name>
<proteinExistence type="inferred from homology"/>
<accession>A0AAI9UDH1</accession>
<comment type="similarity">
    <text evidence="1">Belongs to the type-B carboxylesterase/lipase family.</text>
</comment>
<evidence type="ECO:0000313" key="5">
    <source>
        <dbReference type="Proteomes" id="UP001239795"/>
    </source>
</evidence>
<dbReference type="InterPro" id="IPR029058">
    <property type="entry name" value="AB_hydrolase_fold"/>
</dbReference>
<dbReference type="SUPFAM" id="SSF53474">
    <property type="entry name" value="alpha/beta-Hydrolases"/>
    <property type="match status" value="1"/>
</dbReference>
<organism evidence="4 5">
    <name type="scientific">Colletotrichum melonis</name>
    <dbReference type="NCBI Taxonomy" id="1209925"/>
    <lineage>
        <taxon>Eukaryota</taxon>
        <taxon>Fungi</taxon>
        <taxon>Dikarya</taxon>
        <taxon>Ascomycota</taxon>
        <taxon>Pezizomycotina</taxon>
        <taxon>Sordariomycetes</taxon>
        <taxon>Hypocreomycetidae</taxon>
        <taxon>Glomerellales</taxon>
        <taxon>Glomerellaceae</taxon>
        <taxon>Colletotrichum</taxon>
        <taxon>Colletotrichum acutatum species complex</taxon>
    </lineage>
</organism>
<gene>
    <name evidence="4" type="ORF">CMEL01_03756</name>
</gene>
<dbReference type="InterPro" id="IPR050654">
    <property type="entry name" value="AChE-related_enzymes"/>
</dbReference>
<dbReference type="Proteomes" id="UP001239795">
    <property type="component" value="Unassembled WGS sequence"/>
</dbReference>
<evidence type="ECO:0000256" key="2">
    <source>
        <dbReference type="ARBA" id="ARBA00022801"/>
    </source>
</evidence>
<keyword evidence="2" id="KW-0378">Hydrolase</keyword>
<sequence length="497" mass="54672">MSIISESNLGVDYVTVNSTFGSVKGFINRDCPNVAQFLGIPFAEPPIGPRRWLSPTPKAPFDSIDATKFGLSCPQQLGGRPSVYNTDVTEHQIRDDTSEDCLSLCIWAPKDAAKEGFTKKFPVIVFITGGAFLVGGSTIPYQNPTPWIESSKRHIVVSINYRLNVFGFPNAAGLSPDERNLGFLDQRLGLEWVHQHIASFGGDPSRMTHFGQSAGARSIDCHAFLHPDKPLVRNLILHSGCALPPLPVSDPGCTHFSALAKALGFPGGDAAAELEFMRQQPPQELLEAIQHHWATEEKPFLSFRPVVDGFTLFDDYEDRAKAGNFSKLPAICGTTNDEGNSVAVYHPDRADSFWAEKITKDYFLGPMVAMARTAANDLPGNRARSAHAPTFRFLLKDYAPAGTSSFHNISPRPWLRAYHSSDMPLIFGTHDWARGPSTPLEEKVSRVWQDLYVAFAEDGPDGLRKMGWNDMREGVGIVLGGGEKGWETVSLEEVDNR</sequence>
<dbReference type="Gene3D" id="3.40.50.1820">
    <property type="entry name" value="alpha/beta hydrolase"/>
    <property type="match status" value="1"/>
</dbReference>
<evidence type="ECO:0000259" key="3">
    <source>
        <dbReference type="Pfam" id="PF00135"/>
    </source>
</evidence>
<protein>
    <submittedName>
        <fullName evidence="4">Acetylcholinesterase</fullName>
    </submittedName>
</protein>
<dbReference type="PANTHER" id="PTHR43918:SF4">
    <property type="entry name" value="CARBOXYLIC ESTER HYDROLASE"/>
    <property type="match status" value="1"/>
</dbReference>